<comment type="similarity">
    <text evidence="11">Belongs to the ribonuclease M5 family.</text>
</comment>
<protein>
    <recommendedName>
        <fullName evidence="11 12">Ribonuclease M5</fullName>
        <ecNumber evidence="11 12">3.1.26.8</ecNumber>
    </recommendedName>
    <alternativeName>
        <fullName evidence="11">RNase M5</fullName>
    </alternativeName>
    <alternativeName>
        <fullName evidence="11">Ribosomal RNA terminal maturase M5</fullName>
    </alternativeName>
</protein>
<keyword evidence="2 11" id="KW-0690">Ribosome biogenesis</keyword>
<evidence type="ECO:0000256" key="11">
    <source>
        <dbReference type="HAMAP-Rule" id="MF_01469"/>
    </source>
</evidence>
<dbReference type="InterPro" id="IPR034141">
    <property type="entry name" value="TOPRIM_RNase_M5-like"/>
</dbReference>
<dbReference type="InterPro" id="IPR025156">
    <property type="entry name" value="RNase_M5_C"/>
</dbReference>
<keyword evidence="3 11" id="KW-0698">rRNA processing</keyword>
<keyword evidence="10 11" id="KW-0694">RNA-binding</keyword>
<evidence type="ECO:0000256" key="12">
    <source>
        <dbReference type="NCBIfam" id="TIGR00334"/>
    </source>
</evidence>
<dbReference type="InterPro" id="IPR004466">
    <property type="entry name" value="RNase_M5"/>
</dbReference>
<name>A0A1D8GQ62_9FIRM</name>
<dbReference type="PANTHER" id="PTHR39156:SF1">
    <property type="entry name" value="RIBONUCLEASE M5"/>
    <property type="match status" value="1"/>
</dbReference>
<proteinExistence type="inferred from homology"/>
<dbReference type="PROSITE" id="PS50880">
    <property type="entry name" value="TOPRIM"/>
    <property type="match status" value="1"/>
</dbReference>
<dbReference type="Gene3D" id="3.40.1360.10">
    <property type="match status" value="1"/>
</dbReference>
<reference evidence="14 15" key="1">
    <citation type="submission" date="2016-09" db="EMBL/GenBank/DDBJ databases">
        <title>Genomic analysis reveals versatility of anaerobic energy metabolism of Geosporobacter ferrireducens IRF9 of phylum Firmicutes.</title>
        <authorList>
            <person name="Kim S.-J."/>
        </authorList>
    </citation>
    <scope>NUCLEOTIDE SEQUENCE [LARGE SCALE GENOMIC DNA]</scope>
    <source>
        <strain evidence="14 15">IRF9</strain>
    </source>
</reference>
<feature type="domain" description="Toprim" evidence="13">
    <location>
        <begin position="3"/>
        <end position="86"/>
    </location>
</feature>
<evidence type="ECO:0000256" key="2">
    <source>
        <dbReference type="ARBA" id="ARBA00022517"/>
    </source>
</evidence>
<dbReference type="EC" id="3.1.26.8" evidence="11 12"/>
<dbReference type="SUPFAM" id="SSF110455">
    <property type="entry name" value="Toprim domain"/>
    <property type="match status" value="1"/>
</dbReference>
<evidence type="ECO:0000259" key="13">
    <source>
        <dbReference type="PROSITE" id="PS50880"/>
    </source>
</evidence>
<keyword evidence="1 11" id="KW-0963">Cytoplasm</keyword>
<evidence type="ECO:0000313" key="15">
    <source>
        <dbReference type="Proteomes" id="UP000095743"/>
    </source>
</evidence>
<comment type="function">
    <text evidence="11">Required for correct processing of both the 5' and 3' ends of 5S rRNA precursor. Cleaves both sides of a double-stranded region yielding mature 5S rRNA in one step.</text>
</comment>
<dbReference type="OrthoDB" id="9791329at2"/>
<dbReference type="EMBL" id="CP017269">
    <property type="protein sequence ID" value="AOT73091.1"/>
    <property type="molecule type" value="Genomic_DNA"/>
</dbReference>
<evidence type="ECO:0000256" key="10">
    <source>
        <dbReference type="ARBA" id="ARBA00022884"/>
    </source>
</evidence>
<evidence type="ECO:0000256" key="3">
    <source>
        <dbReference type="ARBA" id="ARBA00022552"/>
    </source>
</evidence>
<keyword evidence="15" id="KW-1185">Reference proteome</keyword>
<dbReference type="AlphaFoldDB" id="A0A1D8GQ62"/>
<dbReference type="GO" id="GO:0046872">
    <property type="term" value="F:metal ion binding"/>
    <property type="evidence" value="ECO:0007669"/>
    <property type="project" value="UniProtKB-KW"/>
</dbReference>
<dbReference type="NCBIfam" id="TIGR00334">
    <property type="entry name" value="5S_RNA_mat_M5"/>
    <property type="match status" value="1"/>
</dbReference>
<evidence type="ECO:0000256" key="6">
    <source>
        <dbReference type="ARBA" id="ARBA00022730"/>
    </source>
</evidence>
<dbReference type="GO" id="GO:0019843">
    <property type="term" value="F:rRNA binding"/>
    <property type="evidence" value="ECO:0007669"/>
    <property type="project" value="UniProtKB-KW"/>
</dbReference>
<dbReference type="Pfam" id="PF01751">
    <property type="entry name" value="Toprim"/>
    <property type="match status" value="1"/>
</dbReference>
<dbReference type="Proteomes" id="UP000095743">
    <property type="component" value="Chromosome"/>
</dbReference>
<comment type="subcellular location">
    <subcellularLocation>
        <location evidence="11">Cytoplasm</location>
    </subcellularLocation>
</comment>
<evidence type="ECO:0000256" key="5">
    <source>
        <dbReference type="ARBA" id="ARBA00022723"/>
    </source>
</evidence>
<dbReference type="FunFam" id="3.40.1360.10:FF:000006">
    <property type="entry name" value="Ribonuclease M5"/>
    <property type="match status" value="1"/>
</dbReference>
<keyword evidence="7 11" id="KW-0255">Endonuclease</keyword>
<keyword evidence="4 11" id="KW-0540">Nuclease</keyword>
<organism evidence="14 15">
    <name type="scientific">Geosporobacter ferrireducens</name>
    <dbReference type="NCBI Taxonomy" id="1424294"/>
    <lineage>
        <taxon>Bacteria</taxon>
        <taxon>Bacillati</taxon>
        <taxon>Bacillota</taxon>
        <taxon>Clostridia</taxon>
        <taxon>Peptostreptococcales</taxon>
        <taxon>Thermotaleaceae</taxon>
        <taxon>Geosporobacter</taxon>
    </lineage>
</organism>
<dbReference type="KEGG" id="gfe:Gferi_12105"/>
<evidence type="ECO:0000256" key="9">
    <source>
        <dbReference type="ARBA" id="ARBA00022842"/>
    </source>
</evidence>
<keyword evidence="8 11" id="KW-0378">Hydrolase</keyword>
<dbReference type="InterPro" id="IPR006171">
    <property type="entry name" value="TOPRIM_dom"/>
</dbReference>
<evidence type="ECO:0000256" key="7">
    <source>
        <dbReference type="ARBA" id="ARBA00022759"/>
    </source>
</evidence>
<keyword evidence="9" id="KW-0460">Magnesium</keyword>
<evidence type="ECO:0000256" key="4">
    <source>
        <dbReference type="ARBA" id="ARBA00022722"/>
    </source>
</evidence>
<evidence type="ECO:0000256" key="8">
    <source>
        <dbReference type="ARBA" id="ARBA00022801"/>
    </source>
</evidence>
<dbReference type="Pfam" id="PF13331">
    <property type="entry name" value="DUF4093"/>
    <property type="match status" value="1"/>
</dbReference>
<comment type="catalytic activity">
    <reaction evidence="11">
        <text>Endonucleolytic cleavage of RNA, removing 21 and 42 nucleotides, respectively, from the 5'- and 3'-termini of a 5S-rRNA precursor.</text>
        <dbReference type="EC" id="3.1.26.8"/>
    </reaction>
</comment>
<dbReference type="SMART" id="SM00493">
    <property type="entry name" value="TOPRIM"/>
    <property type="match status" value="1"/>
</dbReference>
<gene>
    <name evidence="11" type="primary">rnmV</name>
    <name evidence="14" type="ORF">Gferi_12105</name>
</gene>
<accession>A0A1D8GQ62</accession>
<dbReference type="GO" id="GO:0043822">
    <property type="term" value="F:ribonuclease M5 activity"/>
    <property type="evidence" value="ECO:0007669"/>
    <property type="project" value="UniProtKB-UniRule"/>
</dbReference>
<keyword evidence="6 11" id="KW-0699">rRNA-binding</keyword>
<keyword evidence="5" id="KW-0479">Metal-binding</keyword>
<sequence length="177" mass="19958">MIKEVIVVEGRDDAIAVKRAVDAEIIITHGFGLTEETLKRIAFAQQRKGVIIFTDPDHAGEKIRRIISNRVKGCKHAFLPREEAIKNDDIGIENASPNSILAALEKAKIEQVAKRQEFSQADMLQYDLLGSERSAERRDILGKWLGIGHANAKQFLNRLNHYGITREEFEAVTKKLL</sequence>
<dbReference type="HAMAP" id="MF_01469">
    <property type="entry name" value="RNase_M5"/>
    <property type="match status" value="1"/>
</dbReference>
<dbReference type="GO" id="GO:0005737">
    <property type="term" value="C:cytoplasm"/>
    <property type="evidence" value="ECO:0007669"/>
    <property type="project" value="UniProtKB-SubCell"/>
</dbReference>
<evidence type="ECO:0000313" key="14">
    <source>
        <dbReference type="EMBL" id="AOT73091.1"/>
    </source>
</evidence>
<dbReference type="CDD" id="cd01027">
    <property type="entry name" value="TOPRIM_RNase_M5_like"/>
    <property type="match status" value="1"/>
</dbReference>
<dbReference type="STRING" id="1424294.Gferi_12105"/>
<dbReference type="RefSeq" id="WP_069981399.1">
    <property type="nucleotide sequence ID" value="NZ_CP017269.1"/>
</dbReference>
<dbReference type="PANTHER" id="PTHR39156">
    <property type="entry name" value="RIBONUCLEASE M5"/>
    <property type="match status" value="1"/>
</dbReference>
<dbReference type="GO" id="GO:0006364">
    <property type="term" value="P:rRNA processing"/>
    <property type="evidence" value="ECO:0007669"/>
    <property type="project" value="UniProtKB-UniRule"/>
</dbReference>
<evidence type="ECO:0000256" key="1">
    <source>
        <dbReference type="ARBA" id="ARBA00022490"/>
    </source>
</evidence>